<protein>
    <submittedName>
        <fullName evidence="1">Uncharacterized protein</fullName>
    </submittedName>
</protein>
<accession>A0ABS3UFT4</accession>
<name>A0ABS3UFT4_9ACTN</name>
<comment type="caution">
    <text evidence="1">The sequence shown here is derived from an EMBL/GenBank/DDBJ whole genome shotgun (WGS) entry which is preliminary data.</text>
</comment>
<reference evidence="1 2" key="1">
    <citation type="submission" date="2021-03" db="EMBL/GenBank/DDBJ databases">
        <title>Actinoplanes flavus sp. nov., a novel actinomycete isolated from Coconut Palm rhizosphere soil.</title>
        <authorList>
            <person name="Luo X."/>
        </authorList>
    </citation>
    <scope>NUCLEOTIDE SEQUENCE [LARGE SCALE GENOMIC DNA]</scope>
    <source>
        <strain evidence="1 2">NEAU-H7</strain>
    </source>
</reference>
<sequence>MVTGLILDAAGFEVLVAGKPAAPRRPLGPDDVDLLQGVAAAYVDAVHAGADDAVFVALGRKLFAWIGGDRIPFRTPLVFEVRAPASPSPAQWAVL</sequence>
<keyword evidence="2" id="KW-1185">Reference proteome</keyword>
<dbReference type="Proteomes" id="UP000679690">
    <property type="component" value="Unassembled WGS sequence"/>
</dbReference>
<proteinExistence type="predicted"/>
<gene>
    <name evidence="1" type="ORF">J5X75_08855</name>
</gene>
<dbReference type="RefSeq" id="WP_208466818.1">
    <property type="nucleotide sequence ID" value="NZ_JAGFNS010000004.1"/>
</dbReference>
<dbReference type="EMBL" id="JAGFNS010000004">
    <property type="protein sequence ID" value="MBO3737629.1"/>
    <property type="molecule type" value="Genomic_DNA"/>
</dbReference>
<evidence type="ECO:0000313" key="2">
    <source>
        <dbReference type="Proteomes" id="UP000679690"/>
    </source>
</evidence>
<evidence type="ECO:0000313" key="1">
    <source>
        <dbReference type="EMBL" id="MBO3737629.1"/>
    </source>
</evidence>
<organism evidence="1 2">
    <name type="scientific">Actinoplanes flavus</name>
    <dbReference type="NCBI Taxonomy" id="2820290"/>
    <lineage>
        <taxon>Bacteria</taxon>
        <taxon>Bacillati</taxon>
        <taxon>Actinomycetota</taxon>
        <taxon>Actinomycetes</taxon>
        <taxon>Micromonosporales</taxon>
        <taxon>Micromonosporaceae</taxon>
        <taxon>Actinoplanes</taxon>
    </lineage>
</organism>